<dbReference type="PROSITE" id="PS00798">
    <property type="entry name" value="ALDOKETO_REDUCTASE_1"/>
    <property type="match status" value="1"/>
</dbReference>
<proteinExistence type="inferred from homology"/>
<dbReference type="Pfam" id="PF00248">
    <property type="entry name" value="Aldo_ket_red"/>
    <property type="match status" value="1"/>
</dbReference>
<keyword evidence="2" id="KW-0521">NADP</keyword>
<dbReference type="AlphaFoldDB" id="A0A161HGZ9"/>
<dbReference type="SUPFAM" id="SSF51430">
    <property type="entry name" value="NAD(P)-linked oxidoreductase"/>
    <property type="match status" value="1"/>
</dbReference>
<evidence type="ECO:0000259" key="7">
    <source>
        <dbReference type="Pfam" id="PF00248"/>
    </source>
</evidence>
<dbReference type="Gene3D" id="3.20.20.100">
    <property type="entry name" value="NADP-dependent oxidoreductase domain"/>
    <property type="match status" value="1"/>
</dbReference>
<dbReference type="KEGG" id="slb:AWJ20_4009"/>
<dbReference type="PIRSF" id="PIRSF000097">
    <property type="entry name" value="AKR"/>
    <property type="match status" value="1"/>
</dbReference>
<dbReference type="InterPro" id="IPR036812">
    <property type="entry name" value="NAD(P)_OxRdtase_dom_sf"/>
</dbReference>
<sequence length="297" mass="33465">MAPTLNKQTVTLNDGSKLPVVGYGTYAVTDETNGYDALLEALKKGYRHIDTAFIYNNEEVVGKAVKDSGIPRDEIFIVTKIWNNDHQDPAHALERSLRLMELDYVDLLLIHWPVPQKAEGGETVVDKEWSHVKTWQLLQELPREKVRSIGVSNYDTVLLEELLNAPSTKVLPSVNQVELHPYLPQDKLRDYCQKKKIVLEAYCPLGSGAKLLENPLLKELAEKYEATPAQIALSWGISRGYVVLTKSSTPSRIESNIQTVELSPEDITKITNLSKTHPHRIVVPTWAKGVTFHDDDF</sequence>
<dbReference type="InterPro" id="IPR023210">
    <property type="entry name" value="NADP_OxRdtase_dom"/>
</dbReference>
<dbReference type="GO" id="GO:0016616">
    <property type="term" value="F:oxidoreductase activity, acting on the CH-OH group of donors, NAD or NADP as acceptor"/>
    <property type="evidence" value="ECO:0007669"/>
    <property type="project" value="UniProtKB-ARBA"/>
</dbReference>
<feature type="domain" description="NADP-dependent oxidoreductase" evidence="7">
    <location>
        <begin position="22"/>
        <end position="273"/>
    </location>
</feature>
<dbReference type="GeneID" id="30036094"/>
<dbReference type="FunFam" id="3.20.20.100:FF:000002">
    <property type="entry name" value="2,5-diketo-D-gluconic acid reductase A"/>
    <property type="match status" value="1"/>
</dbReference>
<dbReference type="OrthoDB" id="416253at2759"/>
<protein>
    <submittedName>
        <fullName evidence="8">Trifunctional aldehyde reductase/carbonyl reductase (NADPH)/glucose 1-dehydrogenase (NADP(+)) YPR1</fullName>
    </submittedName>
</protein>
<feature type="active site" description="Proton donor" evidence="4">
    <location>
        <position position="55"/>
    </location>
</feature>
<evidence type="ECO:0000313" key="9">
    <source>
        <dbReference type="Proteomes" id="UP000189580"/>
    </source>
</evidence>
<evidence type="ECO:0000256" key="6">
    <source>
        <dbReference type="PIRSR" id="PIRSR000097-3"/>
    </source>
</evidence>
<evidence type="ECO:0000256" key="4">
    <source>
        <dbReference type="PIRSR" id="PIRSR000097-1"/>
    </source>
</evidence>
<reference evidence="8 9" key="1">
    <citation type="submission" date="2016-02" db="EMBL/GenBank/DDBJ databases">
        <title>Complete genome sequence and transcriptome regulation of the pentose utilising yeast Sugiyamaella lignohabitans.</title>
        <authorList>
            <person name="Bellasio M."/>
            <person name="Peymann A."/>
            <person name="Valli M."/>
            <person name="Sipitzky M."/>
            <person name="Graf A."/>
            <person name="Sauer M."/>
            <person name="Marx H."/>
            <person name="Mattanovich D."/>
        </authorList>
    </citation>
    <scope>NUCLEOTIDE SEQUENCE [LARGE SCALE GENOMIC DNA]</scope>
    <source>
        <strain evidence="8 9">CBS 10342</strain>
    </source>
</reference>
<dbReference type="RefSeq" id="XP_018733684.1">
    <property type="nucleotide sequence ID" value="XM_018881056.1"/>
</dbReference>
<dbReference type="PANTHER" id="PTHR43827:SF3">
    <property type="entry name" value="NADP-DEPENDENT OXIDOREDUCTASE DOMAIN-CONTAINING PROTEIN"/>
    <property type="match status" value="1"/>
</dbReference>
<name>A0A161HGZ9_9ASCO</name>
<dbReference type="InterPro" id="IPR018170">
    <property type="entry name" value="Aldo/ket_reductase_CS"/>
</dbReference>
<dbReference type="Proteomes" id="UP000189580">
    <property type="component" value="Chromosome c"/>
</dbReference>
<evidence type="ECO:0000256" key="2">
    <source>
        <dbReference type="ARBA" id="ARBA00022857"/>
    </source>
</evidence>
<feature type="binding site" evidence="5">
    <location>
        <position position="111"/>
    </location>
    <ligand>
        <name>substrate</name>
    </ligand>
</feature>
<dbReference type="PROSITE" id="PS00062">
    <property type="entry name" value="ALDOKETO_REDUCTASE_2"/>
    <property type="match status" value="1"/>
</dbReference>
<organism evidence="8 9">
    <name type="scientific">Sugiyamaella lignohabitans</name>
    <dbReference type="NCBI Taxonomy" id="796027"/>
    <lineage>
        <taxon>Eukaryota</taxon>
        <taxon>Fungi</taxon>
        <taxon>Dikarya</taxon>
        <taxon>Ascomycota</taxon>
        <taxon>Saccharomycotina</taxon>
        <taxon>Dipodascomycetes</taxon>
        <taxon>Dipodascales</taxon>
        <taxon>Trichomonascaceae</taxon>
        <taxon>Sugiyamaella</taxon>
    </lineage>
</organism>
<comment type="similarity">
    <text evidence="1">Belongs to the aldo/keto reductase family.</text>
</comment>
<keyword evidence="9" id="KW-1185">Reference proteome</keyword>
<feature type="site" description="Lowers pKa of active site Tyr" evidence="6">
    <location>
        <position position="80"/>
    </location>
</feature>
<evidence type="ECO:0000313" key="8">
    <source>
        <dbReference type="EMBL" id="ANB11207.1"/>
    </source>
</evidence>
<evidence type="ECO:0000256" key="3">
    <source>
        <dbReference type="ARBA" id="ARBA00023002"/>
    </source>
</evidence>
<accession>A0A161HGZ9</accession>
<evidence type="ECO:0000256" key="1">
    <source>
        <dbReference type="ARBA" id="ARBA00007905"/>
    </source>
</evidence>
<evidence type="ECO:0000256" key="5">
    <source>
        <dbReference type="PIRSR" id="PIRSR000097-2"/>
    </source>
</evidence>
<dbReference type="PRINTS" id="PR00069">
    <property type="entry name" value="ALDKETRDTASE"/>
</dbReference>
<keyword evidence="3" id="KW-0560">Oxidoreductase</keyword>
<dbReference type="PANTHER" id="PTHR43827">
    <property type="entry name" value="2,5-DIKETO-D-GLUCONIC ACID REDUCTASE"/>
    <property type="match status" value="1"/>
</dbReference>
<gene>
    <name evidence="8" type="primary">YPR1</name>
    <name evidence="8" type="ORF">AWJ20_4009</name>
</gene>
<dbReference type="EMBL" id="CP014500">
    <property type="protein sequence ID" value="ANB11207.1"/>
    <property type="molecule type" value="Genomic_DNA"/>
</dbReference>
<dbReference type="InterPro" id="IPR020471">
    <property type="entry name" value="AKR"/>
</dbReference>